<dbReference type="Pfam" id="PF22422">
    <property type="entry name" value="MGH1-like_GH"/>
    <property type="match status" value="1"/>
</dbReference>
<gene>
    <name evidence="2" type="ORF">CH333_08375</name>
</gene>
<dbReference type="GO" id="GO:0005975">
    <property type="term" value="P:carbohydrate metabolic process"/>
    <property type="evidence" value="ECO:0007669"/>
    <property type="project" value="InterPro"/>
</dbReference>
<comment type="caution">
    <text evidence="2">The sequence shown here is derived from an EMBL/GenBank/DDBJ whole genome shotgun (WGS) entry which is preliminary data.</text>
</comment>
<dbReference type="SUPFAM" id="SSF48208">
    <property type="entry name" value="Six-hairpin glycosidases"/>
    <property type="match status" value="1"/>
</dbReference>
<sequence>MLLFLPLIIMGIEDISLSNVVNPNTFFDVTGRMASILGYQDGRCEMWIYPFKILHDFELSFEIPLYGDEVPGSKLAREITCSPEATTITYAHQSFTLKETFFVPLDEKACLVLLDVMSQEPLTVIAGFYLDLSPMWPAGLGGQYSYWDGRIPGFVLGEARGRYGAVIGSPQARNLSSGPAHCLPDLPCKIAFSIEPHKRYRIPIIVTSSVDGVAEAKKTYEDILPHIDDLFTATKGHYEGLKNEFVSIDTPDSLLNLSFEWAKVAIDKGFVTNPHLGSGLVAGYNTSGGSERPGFAWFFGGDALLASLALDSYGDFETSKSAILFLAKYQREDGKIMHELSQSGGMIPWFEEYGYGYYHGETTPYYIVSIGDYVRCSGDTSFLKDIWQSVRKAYDYCKKADTDGDGLMENTVAGLAAIETGPLRQRMKVDIYLAGIWTEALQTMRFLSNIMGDEDLFEDADGLYERARQSLNDKFWNKRKEIFNFAILEKGAIDEVSVWGAIPMVFGLLEADRAEKMLCKFASSKMSVDWGVRSLSDDSKYYDPLSYNNGTVWPFLTGYAALAEYKYHRQYNAFEHLMSNARLNFIDALGFAPELLSGNSYIPLDESVPHQLFSSVGIALPIVRGLFGLEADDIGKTINLSPNLPPEWKDTGLRNFKVGKSLFNFSFEREVGKLRLIARNRGDEVYRLRFSPSFGLGTDIQRVLANGKPVEFKVRETRHDVHCLVDVPLEGEMELVVDYKPGVDIIHSPVLPHLGDETLGLKIVDYFKENGRFHLIIEGKGHQEFNLSLPFRIISTRGGEIIGEKDGIKSVRMVFSEDRYERKELVLVIER</sequence>
<dbReference type="InterPro" id="IPR008928">
    <property type="entry name" value="6-hairpin_glycosidase_sf"/>
</dbReference>
<dbReference type="AlphaFoldDB" id="A0A235BPR1"/>
<evidence type="ECO:0000313" key="3">
    <source>
        <dbReference type="Proteomes" id="UP000215215"/>
    </source>
</evidence>
<dbReference type="InterPro" id="IPR012341">
    <property type="entry name" value="6hp_glycosidase-like_sf"/>
</dbReference>
<dbReference type="PANTHER" id="PTHR12654:SF0">
    <property type="entry name" value="NON-LYSOSOMAL GLUCOSYLCERAMIDASE"/>
    <property type="match status" value="1"/>
</dbReference>
<dbReference type="Proteomes" id="UP000215215">
    <property type="component" value="Unassembled WGS sequence"/>
</dbReference>
<organism evidence="2 3">
    <name type="scientific">candidate division WOR-3 bacterium JGI_Cruoil_03_44_89</name>
    <dbReference type="NCBI Taxonomy" id="1973748"/>
    <lineage>
        <taxon>Bacteria</taxon>
        <taxon>Bacteria division WOR-3</taxon>
    </lineage>
</organism>
<name>A0A235BPR1_UNCW3</name>
<dbReference type="GO" id="GO:0008422">
    <property type="term" value="F:beta-glucosidase activity"/>
    <property type="evidence" value="ECO:0007669"/>
    <property type="project" value="TreeGrafter"/>
</dbReference>
<protein>
    <recommendedName>
        <fullName evidence="1">Mannosylglycerate hydrolase MGH1-like glycoside hydrolase domain-containing protein</fullName>
    </recommendedName>
</protein>
<dbReference type="InterPro" id="IPR054491">
    <property type="entry name" value="MGH1-like_GH"/>
</dbReference>
<feature type="domain" description="Mannosylglycerate hydrolase MGH1-like glycoside hydrolase" evidence="1">
    <location>
        <begin position="447"/>
        <end position="573"/>
    </location>
</feature>
<dbReference type="Gene3D" id="1.50.10.10">
    <property type="match status" value="1"/>
</dbReference>
<dbReference type="EMBL" id="NOZQ01000190">
    <property type="protein sequence ID" value="OYD14308.1"/>
    <property type="molecule type" value="Genomic_DNA"/>
</dbReference>
<reference evidence="2 3" key="1">
    <citation type="submission" date="2017-07" db="EMBL/GenBank/DDBJ databases">
        <title>Recovery of genomes from metagenomes via a dereplication, aggregation, and scoring strategy.</title>
        <authorList>
            <person name="Sieber C.M."/>
            <person name="Probst A.J."/>
            <person name="Sharrar A."/>
            <person name="Thomas B.C."/>
            <person name="Hess M."/>
            <person name="Tringe S.G."/>
            <person name="Banfield J.F."/>
        </authorList>
    </citation>
    <scope>NUCLEOTIDE SEQUENCE [LARGE SCALE GENOMIC DNA]</scope>
    <source>
        <strain evidence="2">JGI_Cruoil_03_44_89</strain>
    </source>
</reference>
<accession>A0A235BPR1</accession>
<evidence type="ECO:0000313" key="2">
    <source>
        <dbReference type="EMBL" id="OYD14308.1"/>
    </source>
</evidence>
<evidence type="ECO:0000259" key="1">
    <source>
        <dbReference type="Pfam" id="PF22422"/>
    </source>
</evidence>
<proteinExistence type="predicted"/>
<dbReference type="InterPro" id="IPR052566">
    <property type="entry name" value="Non-lysos_glucosylceramidase"/>
</dbReference>
<dbReference type="PANTHER" id="PTHR12654">
    <property type="entry name" value="BILE ACID BETA-GLUCOSIDASE-RELATED"/>
    <property type="match status" value="1"/>
</dbReference>